<dbReference type="Gene3D" id="1.10.3210.10">
    <property type="entry name" value="Hypothetical protein af1432"/>
    <property type="match status" value="1"/>
</dbReference>
<dbReference type="PANTHER" id="PTHR33525:SF3">
    <property type="entry name" value="RIBONUCLEASE Y"/>
    <property type="match status" value="1"/>
</dbReference>
<dbReference type="InterPro" id="IPR003607">
    <property type="entry name" value="HD/PDEase_dom"/>
</dbReference>
<dbReference type="CDD" id="cd00077">
    <property type="entry name" value="HDc"/>
    <property type="match status" value="1"/>
</dbReference>
<dbReference type="KEGG" id="salq:SYNTR_1284"/>
<evidence type="ECO:0000313" key="4">
    <source>
        <dbReference type="Proteomes" id="UP000426444"/>
    </source>
</evidence>
<accession>A0A6I6DFN4</accession>
<dbReference type="InterPro" id="IPR006675">
    <property type="entry name" value="HDIG_dom"/>
</dbReference>
<dbReference type="PROSITE" id="PS51831">
    <property type="entry name" value="HD"/>
    <property type="match status" value="1"/>
</dbReference>
<dbReference type="InterPro" id="IPR013976">
    <property type="entry name" value="HDOD"/>
</dbReference>
<keyword evidence="4" id="KW-1185">Reference proteome</keyword>
<gene>
    <name evidence="3" type="ORF">SYNTR_1284</name>
</gene>
<dbReference type="SUPFAM" id="SSF109604">
    <property type="entry name" value="HD-domain/PDEase-like"/>
    <property type="match status" value="1"/>
</dbReference>
<evidence type="ECO:0000259" key="2">
    <source>
        <dbReference type="PROSITE" id="PS51833"/>
    </source>
</evidence>
<evidence type="ECO:0000259" key="1">
    <source>
        <dbReference type="PROSITE" id="PS51831"/>
    </source>
</evidence>
<sequence>MGRLEMDTIVKAVDHLPSLPHIVVQVIELTEDHNSTAQDINNVLNQDQGMTASVLKLANSAYYGFPRRISTVTDAIVLLGFRTVRSIVMAASVSDILNQDIEAYALEPGELWRHSQTSAMAARAIAKKAKFPALDLAYTGALLHDIGKVVLNDFLKQDYHKVIELVEHDGITFMEAEDKVLGFNHALVGAKVAEKWNLPAELVEAIQHHHIPEKAEVNQKLTAIVHLADFISISMGIGIGIDGMLQSVSSEPIEILNLNQLDIEKIISDLTDSIADEQSF</sequence>
<evidence type="ECO:0000313" key="3">
    <source>
        <dbReference type="EMBL" id="QGT99877.1"/>
    </source>
</evidence>
<dbReference type="InterPro" id="IPR006674">
    <property type="entry name" value="HD_domain"/>
</dbReference>
<dbReference type="PROSITE" id="PS51833">
    <property type="entry name" value="HDOD"/>
    <property type="match status" value="1"/>
</dbReference>
<dbReference type="EMBL" id="CP046457">
    <property type="protein sequence ID" value="QGT99877.1"/>
    <property type="molecule type" value="Genomic_DNA"/>
</dbReference>
<protein>
    <submittedName>
        <fullName evidence="3">HD domain protein</fullName>
    </submittedName>
</protein>
<organism evidence="3 4">
    <name type="scientific">Candidatus Syntrophocurvum alkaliphilum</name>
    <dbReference type="NCBI Taxonomy" id="2293317"/>
    <lineage>
        <taxon>Bacteria</taxon>
        <taxon>Bacillati</taxon>
        <taxon>Bacillota</taxon>
        <taxon>Clostridia</taxon>
        <taxon>Eubacteriales</taxon>
        <taxon>Syntrophomonadaceae</taxon>
        <taxon>Candidatus Syntrophocurvum</taxon>
    </lineage>
</organism>
<dbReference type="OrthoDB" id="9788446at2"/>
<dbReference type="Pfam" id="PF08668">
    <property type="entry name" value="HDOD"/>
    <property type="match status" value="1"/>
</dbReference>
<dbReference type="AlphaFoldDB" id="A0A6I6DFN4"/>
<dbReference type="SMART" id="SM00471">
    <property type="entry name" value="HDc"/>
    <property type="match status" value="1"/>
</dbReference>
<dbReference type="PANTHER" id="PTHR33525">
    <property type="match status" value="1"/>
</dbReference>
<feature type="domain" description="HD" evidence="1">
    <location>
        <begin position="111"/>
        <end position="234"/>
    </location>
</feature>
<feature type="domain" description="HDOD" evidence="2">
    <location>
        <begin position="16"/>
        <end position="212"/>
    </location>
</feature>
<reference evidence="4" key="1">
    <citation type="journal article" date="2019" name="Microbiology">
        <title>Complete Genome Sequence of an Uncultured Bacterium of the Candidate Phylum Bipolaricaulota.</title>
        <authorList>
            <person name="Kadnikov V.V."/>
            <person name="Mardanov A.V."/>
            <person name="Beletsky A.V."/>
            <person name="Frank Y.A."/>
            <person name="Karnachuk O.V."/>
            <person name="Ravin N.V."/>
        </authorList>
    </citation>
    <scope>NUCLEOTIDE SEQUENCE [LARGE SCALE GENOMIC DNA]</scope>
</reference>
<name>A0A6I6DFN4_9FIRM</name>
<dbReference type="InterPro" id="IPR052340">
    <property type="entry name" value="RNase_Y/CdgJ"/>
</dbReference>
<proteinExistence type="predicted"/>
<dbReference type="Proteomes" id="UP000426444">
    <property type="component" value="Chromosome"/>
</dbReference>
<dbReference type="NCBIfam" id="TIGR00277">
    <property type="entry name" value="HDIG"/>
    <property type="match status" value="1"/>
</dbReference>